<dbReference type="GO" id="GO:0003689">
    <property type="term" value="F:DNA clamp loader activity"/>
    <property type="evidence" value="ECO:0007669"/>
    <property type="project" value="InterPro"/>
</dbReference>
<dbReference type="PANTHER" id="PTHR23389:SF6">
    <property type="entry name" value="REPLICATION FACTOR C SUBUNIT 1"/>
    <property type="match status" value="1"/>
</dbReference>
<dbReference type="AlphaFoldDB" id="A0A914HD78"/>
<feature type="domain" description="AAA+ ATPase" evidence="4">
    <location>
        <begin position="119"/>
        <end position="260"/>
    </location>
</feature>
<dbReference type="SUPFAM" id="SSF48019">
    <property type="entry name" value="post-AAA+ oligomerization domain-like"/>
    <property type="match status" value="1"/>
</dbReference>
<dbReference type="InterPro" id="IPR003959">
    <property type="entry name" value="ATPase_AAA_core"/>
</dbReference>
<organism evidence="5 6">
    <name type="scientific">Globodera rostochiensis</name>
    <name type="common">Golden nematode worm</name>
    <name type="synonym">Heterodera rostochiensis</name>
    <dbReference type="NCBI Taxonomy" id="31243"/>
    <lineage>
        <taxon>Eukaryota</taxon>
        <taxon>Metazoa</taxon>
        <taxon>Ecdysozoa</taxon>
        <taxon>Nematoda</taxon>
        <taxon>Chromadorea</taxon>
        <taxon>Rhabditida</taxon>
        <taxon>Tylenchina</taxon>
        <taxon>Tylenchomorpha</taxon>
        <taxon>Tylenchoidea</taxon>
        <taxon>Heteroderidae</taxon>
        <taxon>Heteroderinae</taxon>
        <taxon>Globodera</taxon>
    </lineage>
</organism>
<dbReference type="GO" id="GO:0003677">
    <property type="term" value="F:DNA binding"/>
    <property type="evidence" value="ECO:0007669"/>
    <property type="project" value="InterPro"/>
</dbReference>
<feature type="region of interest" description="Disordered" evidence="3">
    <location>
        <begin position="1"/>
        <end position="34"/>
    </location>
</feature>
<sequence>MSSKLLRAKRSPVKSPKKRPPSGHHPLAVTPAKRPKVLLVDDKANELKEANKCTSWADKYRPTSLKQLIGQQTDKSCANKLLFWLKNWAKTHLISAPPPGEKKKAARPNPFAAQVDGATFKAALLSGPPGIGKTTCALLCCKELGLAYVEMNASDVRNKAAILKRSEQLASYQLEKYYKGVGRGDENQAHPPGGIDHVLIMDEVDGMSGNADRAGIAELIQMIKRTRVPIICICNDRQSRKIRSLANYCFDLRFQRPRLEQIKGKLMTIVTREPAEKGRHRECIRSCSPNFERGHFAHAEERTENYVNIRGARMGNLDHLNAIGRAADAIAYGDVIDKQIRAHGNWNLLPEHAMFSSNVPSALMDGHLNAQIQFPAWFGKRSTAQKRQRLMRQLSLHTHLKTTGGNQALVQDYLSVLRDRLFRPLVEKDSGGVKEVLDVFNNYCLLREDTEAISELGVWPLMGKTRKDLATMVSTKAKSALTRQLNKEKRVLPFSQGAMVKSGTTRRRGGGQGKGGGATELKEEKDDEEADGEEIVPDEEEEDEAVLIGLEF</sequence>
<dbReference type="FunFam" id="3.40.50.300:FF:000395">
    <property type="entry name" value="Replication factor C subunit 1"/>
    <property type="match status" value="1"/>
</dbReference>
<dbReference type="SUPFAM" id="SSF52540">
    <property type="entry name" value="P-loop containing nucleoside triphosphate hydrolases"/>
    <property type="match status" value="1"/>
</dbReference>
<proteinExistence type="inferred from homology"/>
<dbReference type="InterPro" id="IPR003593">
    <property type="entry name" value="AAA+_ATPase"/>
</dbReference>
<evidence type="ECO:0000256" key="1">
    <source>
        <dbReference type="ARBA" id="ARBA00006116"/>
    </source>
</evidence>
<dbReference type="PANTHER" id="PTHR23389">
    <property type="entry name" value="CHROMOSOME TRANSMISSION FIDELITY FACTOR 18"/>
    <property type="match status" value="1"/>
</dbReference>
<dbReference type="SMART" id="SM00382">
    <property type="entry name" value="AAA"/>
    <property type="match status" value="1"/>
</dbReference>
<name>A0A914HD78_GLORO</name>
<evidence type="ECO:0000313" key="5">
    <source>
        <dbReference type="Proteomes" id="UP000887572"/>
    </source>
</evidence>
<dbReference type="InterPro" id="IPR012178">
    <property type="entry name" value="RFC1"/>
</dbReference>
<dbReference type="GO" id="GO:0006281">
    <property type="term" value="P:DNA repair"/>
    <property type="evidence" value="ECO:0007669"/>
    <property type="project" value="InterPro"/>
</dbReference>
<feature type="compositionally biased region" description="Basic residues" evidence="3">
    <location>
        <begin position="1"/>
        <end position="22"/>
    </location>
</feature>
<reference evidence="6" key="1">
    <citation type="submission" date="2022-11" db="UniProtKB">
        <authorList>
            <consortium name="WormBaseParasite"/>
        </authorList>
    </citation>
    <scope>IDENTIFICATION</scope>
</reference>
<feature type="compositionally biased region" description="Acidic residues" evidence="3">
    <location>
        <begin position="525"/>
        <end position="545"/>
    </location>
</feature>
<dbReference type="InterPro" id="IPR027417">
    <property type="entry name" value="P-loop_NTPase"/>
</dbReference>
<dbReference type="Gene3D" id="1.20.272.10">
    <property type="match status" value="1"/>
</dbReference>
<evidence type="ECO:0000313" key="6">
    <source>
        <dbReference type="WBParaSite" id="Gr19_v10_g16041.t1"/>
    </source>
</evidence>
<dbReference type="WBParaSite" id="Gr19_v10_g16041.t1">
    <property type="protein sequence ID" value="Gr19_v10_g16041.t1"/>
    <property type="gene ID" value="Gr19_v10_g16041"/>
</dbReference>
<dbReference type="Pfam" id="PF00004">
    <property type="entry name" value="AAA"/>
    <property type="match status" value="1"/>
</dbReference>
<dbReference type="PIRSF" id="PIRSF036578">
    <property type="entry name" value="RFC1"/>
    <property type="match status" value="1"/>
</dbReference>
<dbReference type="GO" id="GO:0005663">
    <property type="term" value="C:DNA replication factor C complex"/>
    <property type="evidence" value="ECO:0007669"/>
    <property type="project" value="InterPro"/>
</dbReference>
<accession>A0A914HD78</accession>
<dbReference type="GO" id="GO:0006260">
    <property type="term" value="P:DNA replication"/>
    <property type="evidence" value="ECO:0007669"/>
    <property type="project" value="UniProtKB-KW"/>
</dbReference>
<dbReference type="Proteomes" id="UP000887572">
    <property type="component" value="Unplaced"/>
</dbReference>
<keyword evidence="5" id="KW-1185">Reference proteome</keyword>
<dbReference type="GO" id="GO:0005634">
    <property type="term" value="C:nucleus"/>
    <property type="evidence" value="ECO:0007669"/>
    <property type="project" value="TreeGrafter"/>
</dbReference>
<protein>
    <submittedName>
        <fullName evidence="6">AAA+ ATPase domain-containing protein</fullName>
    </submittedName>
</protein>
<feature type="region of interest" description="Disordered" evidence="3">
    <location>
        <begin position="496"/>
        <end position="552"/>
    </location>
</feature>
<dbReference type="CDD" id="cd00009">
    <property type="entry name" value="AAA"/>
    <property type="match status" value="1"/>
</dbReference>
<dbReference type="GO" id="GO:0005524">
    <property type="term" value="F:ATP binding"/>
    <property type="evidence" value="ECO:0007669"/>
    <property type="project" value="InterPro"/>
</dbReference>
<evidence type="ECO:0000256" key="2">
    <source>
        <dbReference type="ARBA" id="ARBA00022705"/>
    </source>
</evidence>
<dbReference type="InterPro" id="IPR013725">
    <property type="entry name" value="DNA_replication_fac_RFC1_C"/>
</dbReference>
<evidence type="ECO:0000259" key="4">
    <source>
        <dbReference type="SMART" id="SM00382"/>
    </source>
</evidence>
<keyword evidence="2" id="KW-0235">DNA replication</keyword>
<dbReference type="Pfam" id="PF08519">
    <property type="entry name" value="RFC1"/>
    <property type="match status" value="1"/>
</dbReference>
<dbReference type="GO" id="GO:0016887">
    <property type="term" value="F:ATP hydrolysis activity"/>
    <property type="evidence" value="ECO:0007669"/>
    <property type="project" value="InterPro"/>
</dbReference>
<dbReference type="InterPro" id="IPR008921">
    <property type="entry name" value="DNA_pol3_clamp-load_cplx_C"/>
</dbReference>
<evidence type="ECO:0000256" key="3">
    <source>
        <dbReference type="SAM" id="MobiDB-lite"/>
    </source>
</evidence>
<dbReference type="Gene3D" id="3.40.50.300">
    <property type="entry name" value="P-loop containing nucleotide triphosphate hydrolases"/>
    <property type="match status" value="1"/>
</dbReference>
<comment type="similarity">
    <text evidence="1">Belongs to the activator 1 large subunit family.</text>
</comment>